<evidence type="ECO:0000313" key="4">
    <source>
        <dbReference type="Proteomes" id="UP001189429"/>
    </source>
</evidence>
<accession>A0ABN9WX47</accession>
<dbReference type="Proteomes" id="UP001189429">
    <property type="component" value="Unassembled WGS sequence"/>
</dbReference>
<dbReference type="PANTHER" id="PTHR15576:SF1">
    <property type="entry name" value="RIBITOL-5-PHOSPHATE XYLOSYLTRANSFERASE 1"/>
    <property type="match status" value="1"/>
</dbReference>
<dbReference type="PANTHER" id="PTHR15576">
    <property type="entry name" value="RIBITOL-5-PHOSPHATE XYLOSYLTRANSFERASE 1"/>
    <property type="match status" value="1"/>
</dbReference>
<evidence type="ECO:0000313" key="3">
    <source>
        <dbReference type="EMBL" id="CAK0889840.1"/>
    </source>
</evidence>
<evidence type="ECO:0008006" key="5">
    <source>
        <dbReference type="Google" id="ProtNLM"/>
    </source>
</evidence>
<reference evidence="3" key="1">
    <citation type="submission" date="2023-10" db="EMBL/GenBank/DDBJ databases">
        <authorList>
            <person name="Chen Y."/>
            <person name="Shah S."/>
            <person name="Dougan E. K."/>
            <person name="Thang M."/>
            <person name="Chan C."/>
        </authorList>
    </citation>
    <scope>NUCLEOTIDE SEQUENCE [LARGE SCALE GENOMIC DNA]</scope>
</reference>
<keyword evidence="2" id="KW-0732">Signal</keyword>
<dbReference type="InterPro" id="IPR055286">
    <property type="entry name" value="RXYLT1-like"/>
</dbReference>
<feature type="signal peptide" evidence="2">
    <location>
        <begin position="1"/>
        <end position="22"/>
    </location>
</feature>
<sequence>MCAPSKVPVLLSVALAVADVSAVLVRRPHEESAPSCQDQEGKKHTDTINRRSPGKYAKIWELGGKTKTQKILENMGNMFICVYLFVCPGAPLQETDECNTEFVNSYGFLTAMDVRPSKPDNDAPRVDPDDYVGKIKNHSTVYVISSALGSFIKEVWPTIPRDISFVLVTGAAVTSLPYDTDGRLKSGGTHLKWSQHDFEDFINDTRIAHWFTQNCVARHPKLSAIPLGIDYRWLNRGVKSAAISQVHNPGHAWGQHQTPQQQEQTFLDVIRAQKPWAERMSAAYADFHLQMDSRPGKGSRKDALDELRRPEHKSSIHWATTRRDRVDIWKEYAAHKYVVAPLGVGLDCYRIWETLILGSIPIVPYSELVDDELFEDLPVQRVSTWAEVDVGEWSRSAPPVVVSPSAWNPQFSEKLTLEFWLRKIKRPRSRSRRLCTEGCSLGLQRPAKIILFSVPRPGRLPRDAAPRPASQGRPPSLRGRQREGARTSARRGARRAREQGAVPRSPPNRGPA</sequence>
<name>A0ABN9WX47_9DINO</name>
<evidence type="ECO:0000256" key="1">
    <source>
        <dbReference type="SAM" id="MobiDB-lite"/>
    </source>
</evidence>
<feature type="region of interest" description="Disordered" evidence="1">
    <location>
        <begin position="456"/>
        <end position="512"/>
    </location>
</feature>
<protein>
    <recommendedName>
        <fullName evidence="5">Exostosin GT47 domain-containing protein</fullName>
    </recommendedName>
</protein>
<feature type="compositionally biased region" description="Basic and acidic residues" evidence="1">
    <location>
        <begin position="39"/>
        <end position="49"/>
    </location>
</feature>
<keyword evidence="4" id="KW-1185">Reference proteome</keyword>
<gene>
    <name evidence="3" type="ORF">PCOR1329_LOCUS70258</name>
</gene>
<organism evidence="3 4">
    <name type="scientific">Prorocentrum cordatum</name>
    <dbReference type="NCBI Taxonomy" id="2364126"/>
    <lineage>
        <taxon>Eukaryota</taxon>
        <taxon>Sar</taxon>
        <taxon>Alveolata</taxon>
        <taxon>Dinophyceae</taxon>
        <taxon>Prorocentrales</taxon>
        <taxon>Prorocentraceae</taxon>
        <taxon>Prorocentrum</taxon>
    </lineage>
</organism>
<feature type="non-terminal residue" evidence="3">
    <location>
        <position position="512"/>
    </location>
</feature>
<feature type="chain" id="PRO_5045312622" description="Exostosin GT47 domain-containing protein" evidence="2">
    <location>
        <begin position="23"/>
        <end position="512"/>
    </location>
</feature>
<proteinExistence type="predicted"/>
<comment type="caution">
    <text evidence="3">The sequence shown here is derived from an EMBL/GenBank/DDBJ whole genome shotgun (WGS) entry which is preliminary data.</text>
</comment>
<feature type="region of interest" description="Disordered" evidence="1">
    <location>
        <begin position="30"/>
        <end position="50"/>
    </location>
</feature>
<dbReference type="EMBL" id="CAUYUJ010019271">
    <property type="protein sequence ID" value="CAK0889840.1"/>
    <property type="molecule type" value="Genomic_DNA"/>
</dbReference>
<evidence type="ECO:0000256" key="2">
    <source>
        <dbReference type="SAM" id="SignalP"/>
    </source>
</evidence>